<organism evidence="1 2">
    <name type="scientific">Hyaloscypha hepaticicola</name>
    <dbReference type="NCBI Taxonomy" id="2082293"/>
    <lineage>
        <taxon>Eukaryota</taxon>
        <taxon>Fungi</taxon>
        <taxon>Dikarya</taxon>
        <taxon>Ascomycota</taxon>
        <taxon>Pezizomycotina</taxon>
        <taxon>Leotiomycetes</taxon>
        <taxon>Helotiales</taxon>
        <taxon>Hyaloscyphaceae</taxon>
        <taxon>Hyaloscypha</taxon>
    </lineage>
</organism>
<gene>
    <name evidence="1" type="ORF">NA56DRAFT_726757</name>
</gene>
<dbReference type="EMBL" id="KZ613493">
    <property type="protein sequence ID" value="PMD18648.1"/>
    <property type="molecule type" value="Genomic_DNA"/>
</dbReference>
<accession>A0A2J6PXA6</accession>
<proteinExistence type="predicted"/>
<evidence type="ECO:0000313" key="1">
    <source>
        <dbReference type="EMBL" id="PMD18648.1"/>
    </source>
</evidence>
<evidence type="ECO:0000313" key="2">
    <source>
        <dbReference type="Proteomes" id="UP000235672"/>
    </source>
</evidence>
<dbReference type="STRING" id="1745343.A0A2J6PXA6"/>
<dbReference type="InterPro" id="IPR008949">
    <property type="entry name" value="Isoprenoid_synthase_dom_sf"/>
</dbReference>
<protein>
    <submittedName>
        <fullName evidence="1">Fusicoccadiene synthase</fullName>
    </submittedName>
</protein>
<dbReference type="Pfam" id="PF19086">
    <property type="entry name" value="Terpene_syn_C_2"/>
    <property type="match status" value="1"/>
</dbReference>
<dbReference type="OrthoDB" id="6921389at2759"/>
<dbReference type="Proteomes" id="UP000235672">
    <property type="component" value="Unassembled WGS sequence"/>
</dbReference>
<name>A0A2J6PXA6_9HELO</name>
<reference evidence="1 2" key="1">
    <citation type="submission" date="2016-05" db="EMBL/GenBank/DDBJ databases">
        <title>A degradative enzymes factory behind the ericoid mycorrhizal symbiosis.</title>
        <authorList>
            <consortium name="DOE Joint Genome Institute"/>
            <person name="Martino E."/>
            <person name="Morin E."/>
            <person name="Grelet G."/>
            <person name="Kuo A."/>
            <person name="Kohler A."/>
            <person name="Daghino S."/>
            <person name="Barry K."/>
            <person name="Choi C."/>
            <person name="Cichocki N."/>
            <person name="Clum A."/>
            <person name="Copeland A."/>
            <person name="Hainaut M."/>
            <person name="Haridas S."/>
            <person name="Labutti K."/>
            <person name="Lindquist E."/>
            <person name="Lipzen A."/>
            <person name="Khouja H.-R."/>
            <person name="Murat C."/>
            <person name="Ohm R."/>
            <person name="Olson A."/>
            <person name="Spatafora J."/>
            <person name="Veneault-Fourrey C."/>
            <person name="Henrissat B."/>
            <person name="Grigoriev I."/>
            <person name="Martin F."/>
            <person name="Perotto S."/>
        </authorList>
    </citation>
    <scope>NUCLEOTIDE SEQUENCE [LARGE SCALE GENOMIC DNA]</scope>
    <source>
        <strain evidence="1 2">UAMH 7357</strain>
    </source>
</reference>
<sequence length="353" mass="41013">MEYKYSYQVDPSSYDNEGLCDGIPLRVHRNTDLEEMGTIRLHNDWRKYVGPLPITSGGNMGPIYNFTSVTIPECRPDRLELVSYLMELAFLNDDSLDTTKVTEDVALTSEMVFRRSEGINEAMIQDRKSGKGQILENFAKEMMSIDSERALEVLKYLKRELRVQRNGVKFKDFDDFLEYRVVEDSGSDFLIALSIFGMCLTIPKEEAQTCFELTRPIWAAAILINDVQSWDKEYKFTQTQDKPDMTIMTNGIWVLMQQHSIDIEEAKRIIRQKVKGFVADILINLEEIKTRQDLSLDSRRLIEAMQYMHSGNLMWGFSCPRYHYPTRTLNDFQLNRMKNGWPGQIVQNHLHGS</sequence>
<dbReference type="SUPFAM" id="SSF48576">
    <property type="entry name" value="Terpenoid synthases"/>
    <property type="match status" value="1"/>
</dbReference>
<dbReference type="AlphaFoldDB" id="A0A2J6PXA6"/>
<keyword evidence="2" id="KW-1185">Reference proteome</keyword>
<dbReference type="Gene3D" id="1.10.600.10">
    <property type="entry name" value="Farnesyl Diphosphate Synthase"/>
    <property type="match status" value="1"/>
</dbReference>